<evidence type="ECO:0000256" key="1">
    <source>
        <dbReference type="ARBA" id="ARBA00004651"/>
    </source>
</evidence>
<organism evidence="8 9">
    <name type="scientific">Rhodovulum viride</name>
    <dbReference type="NCBI Taxonomy" id="1231134"/>
    <lineage>
        <taxon>Bacteria</taxon>
        <taxon>Pseudomonadati</taxon>
        <taxon>Pseudomonadota</taxon>
        <taxon>Alphaproteobacteria</taxon>
        <taxon>Rhodobacterales</taxon>
        <taxon>Paracoccaceae</taxon>
        <taxon>Rhodovulum</taxon>
    </lineage>
</organism>
<comment type="subcellular location">
    <subcellularLocation>
        <location evidence="1">Cell membrane</location>
        <topology evidence="1">Multi-pass membrane protein</topology>
    </subcellularLocation>
</comment>
<evidence type="ECO:0000256" key="5">
    <source>
        <dbReference type="ARBA" id="ARBA00023136"/>
    </source>
</evidence>
<keyword evidence="4 6" id="KW-1133">Transmembrane helix</keyword>
<keyword evidence="5 6" id="KW-0472">Membrane</keyword>
<evidence type="ECO:0000259" key="7">
    <source>
        <dbReference type="Pfam" id="PF01292"/>
    </source>
</evidence>
<protein>
    <submittedName>
        <fullName evidence="8">Cytochrome B</fullName>
    </submittedName>
</protein>
<keyword evidence="3 6" id="KW-0812">Transmembrane</keyword>
<feature type="transmembrane region" description="Helical" evidence="6">
    <location>
        <begin position="100"/>
        <end position="120"/>
    </location>
</feature>
<dbReference type="EMBL" id="MUAV01000010">
    <property type="protein sequence ID" value="RAP41367.1"/>
    <property type="molecule type" value="Genomic_DNA"/>
</dbReference>
<dbReference type="InterPro" id="IPR051542">
    <property type="entry name" value="Hydrogenase_cytochrome"/>
</dbReference>
<feature type="transmembrane region" description="Helical" evidence="6">
    <location>
        <begin position="140"/>
        <end position="160"/>
    </location>
</feature>
<evidence type="ECO:0000313" key="8">
    <source>
        <dbReference type="EMBL" id="RAP41367.1"/>
    </source>
</evidence>
<comment type="caution">
    <text evidence="8">The sequence shown here is derived from an EMBL/GenBank/DDBJ whole genome shotgun (WGS) entry which is preliminary data.</text>
</comment>
<dbReference type="PANTHER" id="PTHR30485">
    <property type="entry name" value="NI/FE-HYDROGENASE 1 B-TYPE CYTOCHROME SUBUNIT"/>
    <property type="match status" value="1"/>
</dbReference>
<gene>
    <name evidence="8" type="ORF">BYZ73_10490</name>
</gene>
<dbReference type="Pfam" id="PF01292">
    <property type="entry name" value="Ni_hydr_CYTB"/>
    <property type="match status" value="1"/>
</dbReference>
<reference evidence="8 9" key="1">
    <citation type="submission" date="2017-01" db="EMBL/GenBank/DDBJ databases">
        <title>Genome sequence of Rhodovulum viride JA756.</title>
        <authorList>
            <person name="Lakshmi K.V."/>
            <person name="Tushar L.D."/>
            <person name="Sasikala C."/>
            <person name="Venkataramana C."/>
        </authorList>
    </citation>
    <scope>NUCLEOTIDE SEQUENCE [LARGE SCALE GENOMIC DNA]</scope>
    <source>
        <strain evidence="8 9">JA756</strain>
    </source>
</reference>
<evidence type="ECO:0000313" key="9">
    <source>
        <dbReference type="Proteomes" id="UP000248659"/>
    </source>
</evidence>
<evidence type="ECO:0000256" key="6">
    <source>
        <dbReference type="SAM" id="Phobius"/>
    </source>
</evidence>
<evidence type="ECO:0000256" key="4">
    <source>
        <dbReference type="ARBA" id="ARBA00022989"/>
    </source>
</evidence>
<dbReference type="Gene3D" id="1.20.950.20">
    <property type="entry name" value="Transmembrane di-heme cytochromes, Chain C"/>
    <property type="match status" value="1"/>
</dbReference>
<accession>A0ABX9DG85</accession>
<dbReference type="RefSeq" id="WP_112315907.1">
    <property type="nucleotide sequence ID" value="NZ_MUAV01000010.1"/>
</dbReference>
<dbReference type="InterPro" id="IPR016174">
    <property type="entry name" value="Di-haem_cyt_TM"/>
</dbReference>
<evidence type="ECO:0000256" key="2">
    <source>
        <dbReference type="ARBA" id="ARBA00022475"/>
    </source>
</evidence>
<proteinExistence type="predicted"/>
<dbReference type="PANTHER" id="PTHR30485:SF2">
    <property type="entry name" value="BLL0597 PROTEIN"/>
    <property type="match status" value="1"/>
</dbReference>
<feature type="domain" description="Cytochrome b561 bacterial/Ni-hydrogenase" evidence="7">
    <location>
        <begin position="12"/>
        <end position="173"/>
    </location>
</feature>
<dbReference type="Proteomes" id="UP000248659">
    <property type="component" value="Unassembled WGS sequence"/>
</dbReference>
<dbReference type="InterPro" id="IPR011577">
    <property type="entry name" value="Cyt_b561_bac/Ni-Hgenase"/>
</dbReference>
<feature type="transmembrane region" description="Helical" evidence="6">
    <location>
        <begin position="44"/>
        <end position="62"/>
    </location>
</feature>
<dbReference type="SUPFAM" id="SSF81342">
    <property type="entry name" value="Transmembrane di-heme cytochromes"/>
    <property type="match status" value="1"/>
</dbReference>
<name>A0ABX9DG85_9RHOB</name>
<keyword evidence="9" id="KW-1185">Reference proteome</keyword>
<evidence type="ECO:0000256" key="3">
    <source>
        <dbReference type="ARBA" id="ARBA00022692"/>
    </source>
</evidence>
<sequence>MTEAAEPVLTVVWDPFVRVFHWSQAALIGAAWITADGWKWGHEAAGYAVAGLILARVVWGLVGPRHARFSDFLHGPGAVLQYLRHLIAGRAPHYLGHNPAGGAMILALLTVTALTALTGWLQTTDAFWGSDAMEEIHEGFAIAILWLVALHVTGVIVESLRQRENLARAMVTGRKRRRPGQDA</sequence>
<keyword evidence="2" id="KW-1003">Cell membrane</keyword>